<dbReference type="GeneID" id="9581841"/>
<feature type="compositionally biased region" description="Basic and acidic residues" evidence="1">
    <location>
        <begin position="37"/>
        <end position="67"/>
    </location>
</feature>
<accession>D4CZK1</accession>
<feature type="region of interest" description="Disordered" evidence="1">
    <location>
        <begin position="97"/>
        <end position="161"/>
    </location>
</feature>
<feature type="region of interest" description="Disordered" evidence="1">
    <location>
        <begin position="1"/>
        <end position="67"/>
    </location>
</feature>
<gene>
    <name evidence="2" type="ORF">TRV_00243</name>
</gene>
<sequence length="161" mass="17880">MQQANAPGDGREEGARQGAPPVFPILSSQSSAGRFDVCSRETQDEDGHPAASHTGERAADGTPDRELRLPVQQCTNVSKCASVRALYSCTSQALVEFERDETRPRKRKEKKRRKKKIGPGRDERESQSQRRPRESHRMGLGDPPSARRAPRSQLDSNGVFL</sequence>
<name>D4CZK1_TRIVH</name>
<feature type="compositionally biased region" description="Basic and acidic residues" evidence="1">
    <location>
        <begin position="119"/>
        <end position="139"/>
    </location>
</feature>
<keyword evidence="3" id="KW-1185">Reference proteome</keyword>
<reference evidence="3" key="1">
    <citation type="journal article" date="2011" name="Genome Biol.">
        <title>Comparative and functional genomics provide insights into the pathogenicity of dermatophytic fungi.</title>
        <authorList>
            <person name="Burmester A."/>
            <person name="Shelest E."/>
            <person name="Gloeckner G."/>
            <person name="Heddergott C."/>
            <person name="Schindler S."/>
            <person name="Staib P."/>
            <person name="Heidel A."/>
            <person name="Felder M."/>
            <person name="Petzold A."/>
            <person name="Szafranski K."/>
            <person name="Feuermann M."/>
            <person name="Pedruzzi I."/>
            <person name="Priebe S."/>
            <person name="Groth M."/>
            <person name="Winkler R."/>
            <person name="Li W."/>
            <person name="Kniemeyer O."/>
            <person name="Schroeckh V."/>
            <person name="Hertweck C."/>
            <person name="Hube B."/>
            <person name="White T.C."/>
            <person name="Platzer M."/>
            <person name="Guthke R."/>
            <person name="Heitman J."/>
            <person name="Woestemeyer J."/>
            <person name="Zipfel P.F."/>
            <person name="Monod M."/>
            <person name="Brakhage A.A."/>
        </authorList>
    </citation>
    <scope>NUCLEOTIDE SEQUENCE [LARGE SCALE GENOMIC DNA]</scope>
    <source>
        <strain evidence="3">HKI 0517</strain>
    </source>
</reference>
<dbReference type="HOGENOM" id="CLU_139326_0_0_1"/>
<proteinExistence type="predicted"/>
<dbReference type="Proteomes" id="UP000008383">
    <property type="component" value="Unassembled WGS sequence"/>
</dbReference>
<dbReference type="KEGG" id="tve:TRV_00243"/>
<feature type="compositionally biased region" description="Basic residues" evidence="1">
    <location>
        <begin position="104"/>
        <end position="118"/>
    </location>
</feature>
<dbReference type="EMBL" id="ACYE01000015">
    <property type="protein sequence ID" value="EFE44992.1"/>
    <property type="molecule type" value="Genomic_DNA"/>
</dbReference>
<evidence type="ECO:0000313" key="2">
    <source>
        <dbReference type="EMBL" id="EFE44992.1"/>
    </source>
</evidence>
<dbReference type="AlphaFoldDB" id="D4CZK1"/>
<protein>
    <submittedName>
        <fullName evidence="2">Uncharacterized protein</fullName>
    </submittedName>
</protein>
<dbReference type="RefSeq" id="XP_003025603.1">
    <property type="nucleotide sequence ID" value="XM_003025557.1"/>
</dbReference>
<organism evidence="2 3">
    <name type="scientific">Trichophyton verrucosum (strain HKI 0517)</name>
    <dbReference type="NCBI Taxonomy" id="663202"/>
    <lineage>
        <taxon>Eukaryota</taxon>
        <taxon>Fungi</taxon>
        <taxon>Dikarya</taxon>
        <taxon>Ascomycota</taxon>
        <taxon>Pezizomycotina</taxon>
        <taxon>Eurotiomycetes</taxon>
        <taxon>Eurotiomycetidae</taxon>
        <taxon>Onygenales</taxon>
        <taxon>Arthrodermataceae</taxon>
        <taxon>Trichophyton</taxon>
    </lineage>
</organism>
<evidence type="ECO:0000313" key="3">
    <source>
        <dbReference type="Proteomes" id="UP000008383"/>
    </source>
</evidence>
<comment type="caution">
    <text evidence="2">The sequence shown here is derived from an EMBL/GenBank/DDBJ whole genome shotgun (WGS) entry which is preliminary data.</text>
</comment>
<evidence type="ECO:0000256" key="1">
    <source>
        <dbReference type="SAM" id="MobiDB-lite"/>
    </source>
</evidence>